<gene>
    <name evidence="2" type="ORF">MM415A00412_0007</name>
    <name evidence="1" type="ORF">MM415B00498_0043</name>
</gene>
<reference evidence="2" key="1">
    <citation type="submission" date="2020-03" db="EMBL/GenBank/DDBJ databases">
        <title>The deep terrestrial virosphere.</title>
        <authorList>
            <person name="Holmfeldt K."/>
            <person name="Nilsson E."/>
            <person name="Simone D."/>
            <person name="Lopez-Fernandez M."/>
            <person name="Wu X."/>
            <person name="de Brujin I."/>
            <person name="Lundin D."/>
            <person name="Andersson A."/>
            <person name="Bertilsson S."/>
            <person name="Dopson M."/>
        </authorList>
    </citation>
    <scope>NUCLEOTIDE SEQUENCE</scope>
    <source>
        <strain evidence="2">MM415A00412</strain>
        <strain evidence="1">MM415B00498</strain>
    </source>
</reference>
<dbReference type="EMBL" id="MT142485">
    <property type="protein sequence ID" value="QJA82335.1"/>
    <property type="molecule type" value="Genomic_DNA"/>
</dbReference>
<dbReference type="EMBL" id="MT141519">
    <property type="protein sequence ID" value="QJA64428.1"/>
    <property type="molecule type" value="Genomic_DNA"/>
</dbReference>
<proteinExistence type="predicted"/>
<organism evidence="2">
    <name type="scientific">viral metagenome</name>
    <dbReference type="NCBI Taxonomy" id="1070528"/>
    <lineage>
        <taxon>unclassified sequences</taxon>
        <taxon>metagenomes</taxon>
        <taxon>organismal metagenomes</taxon>
    </lineage>
</organism>
<dbReference type="AlphaFoldDB" id="A0A6M3KLR1"/>
<evidence type="ECO:0000313" key="2">
    <source>
        <dbReference type="EMBL" id="QJA82335.1"/>
    </source>
</evidence>
<protein>
    <submittedName>
        <fullName evidence="2">Uncharacterized protein</fullName>
    </submittedName>
</protein>
<accession>A0A6M3KLR1</accession>
<evidence type="ECO:0000313" key="1">
    <source>
        <dbReference type="EMBL" id="QJA64428.1"/>
    </source>
</evidence>
<sequence length="68" mass="7803">MIITQIRVVKIEQSGRNKHLCGIVHVENCSIDLRGNADIGQIKEIMIEKYSTIFDFPFSVLFTYAEKT</sequence>
<name>A0A6M3KLR1_9ZZZZ</name>